<dbReference type="Proteomes" id="UP000272003">
    <property type="component" value="Chromosome"/>
</dbReference>
<dbReference type="AlphaFoldDB" id="A0A387AUD8"/>
<evidence type="ECO:0000313" key="3">
    <source>
        <dbReference type="EMBL" id="AYF92949.1"/>
    </source>
</evidence>
<feature type="transmembrane region" description="Helical" evidence="1">
    <location>
        <begin position="36"/>
        <end position="58"/>
    </location>
</feature>
<feature type="transmembrane region" description="Helical" evidence="1">
    <location>
        <begin position="96"/>
        <end position="115"/>
    </location>
</feature>
<dbReference type="KEGG" id="abom:D7I45_05495"/>
<keyword evidence="4" id="KW-1185">Reference proteome</keyword>
<proteinExistence type="predicted"/>
<reference evidence="3 4" key="1">
    <citation type="submission" date="2018-09" db="EMBL/GenBank/DDBJ databases">
        <title>Genome sequencing of strain BHWM-4.</title>
        <authorList>
            <person name="Heo J."/>
            <person name="Kim S.-J."/>
            <person name="Kwon S.-W."/>
        </authorList>
    </citation>
    <scope>NUCLEOTIDE SEQUENCE [LARGE SCALE GENOMIC DNA]</scope>
    <source>
        <strain evidence="3 4">BHWM-4</strain>
    </source>
</reference>
<feature type="transmembrane region" description="Helical" evidence="1">
    <location>
        <begin position="7"/>
        <end position="30"/>
    </location>
</feature>
<accession>A0A387AUD8</accession>
<sequence>MKKSATSYSFLIALLGVLLGVLALLLHVSAVKISNVFFILGLLCILVGCICLVAKGHLFTGWRIFHRKGDNERFENEKIPAKEIGHIKNSKIVVNLPARVTLLIGVIWVVFAIIITI</sequence>
<evidence type="ECO:0000313" key="4">
    <source>
        <dbReference type="Proteomes" id="UP000272003"/>
    </source>
</evidence>
<gene>
    <name evidence="3" type="ORF">D7I45_05495</name>
</gene>
<keyword evidence="1" id="KW-1133">Transmembrane helix</keyword>
<feature type="domain" description="DUF3899" evidence="2">
    <location>
        <begin position="34"/>
        <end position="116"/>
    </location>
</feature>
<organism evidence="3 4">
    <name type="scientific">Apilactobacillus bombintestini</name>
    <dbReference type="NCBI Taxonomy" id="2419772"/>
    <lineage>
        <taxon>Bacteria</taxon>
        <taxon>Bacillati</taxon>
        <taxon>Bacillota</taxon>
        <taxon>Bacilli</taxon>
        <taxon>Lactobacillales</taxon>
        <taxon>Lactobacillaceae</taxon>
        <taxon>Apilactobacillus</taxon>
    </lineage>
</organism>
<dbReference type="EMBL" id="CP032626">
    <property type="protein sequence ID" value="AYF92949.1"/>
    <property type="molecule type" value="Genomic_DNA"/>
</dbReference>
<dbReference type="OrthoDB" id="2322259at2"/>
<keyword evidence="1" id="KW-0812">Transmembrane</keyword>
<dbReference type="RefSeq" id="WP_120784713.1">
    <property type="nucleotide sequence ID" value="NZ_CP032626.1"/>
</dbReference>
<keyword evidence="1" id="KW-0472">Membrane</keyword>
<evidence type="ECO:0000259" key="2">
    <source>
        <dbReference type="Pfam" id="PF13038"/>
    </source>
</evidence>
<dbReference type="InterPro" id="IPR025007">
    <property type="entry name" value="DUF3899"/>
</dbReference>
<dbReference type="Pfam" id="PF13038">
    <property type="entry name" value="DUF3899"/>
    <property type="match status" value="1"/>
</dbReference>
<name>A0A387AUD8_9LACO</name>
<evidence type="ECO:0000256" key="1">
    <source>
        <dbReference type="SAM" id="Phobius"/>
    </source>
</evidence>
<protein>
    <submittedName>
        <fullName evidence="3">DUF3899 domain-containing protein</fullName>
    </submittedName>
</protein>